<keyword evidence="3" id="KW-1185">Reference proteome</keyword>
<evidence type="ECO:0000313" key="3">
    <source>
        <dbReference type="Proteomes" id="UP001210925"/>
    </source>
</evidence>
<organism evidence="2 3">
    <name type="scientific">Boothiomyces macroporosus</name>
    <dbReference type="NCBI Taxonomy" id="261099"/>
    <lineage>
        <taxon>Eukaryota</taxon>
        <taxon>Fungi</taxon>
        <taxon>Fungi incertae sedis</taxon>
        <taxon>Chytridiomycota</taxon>
        <taxon>Chytridiomycota incertae sedis</taxon>
        <taxon>Chytridiomycetes</taxon>
        <taxon>Rhizophydiales</taxon>
        <taxon>Terramycetaceae</taxon>
        <taxon>Boothiomyces</taxon>
    </lineage>
</organism>
<dbReference type="Proteomes" id="UP001210925">
    <property type="component" value="Unassembled WGS sequence"/>
</dbReference>
<evidence type="ECO:0000313" key="2">
    <source>
        <dbReference type="EMBL" id="KAJ3257550.1"/>
    </source>
</evidence>
<accession>A0AAD5Y8E6</accession>
<dbReference type="EMBL" id="JADGKB010000037">
    <property type="protein sequence ID" value="KAJ3257550.1"/>
    <property type="molecule type" value="Genomic_DNA"/>
</dbReference>
<reference evidence="2" key="1">
    <citation type="submission" date="2020-05" db="EMBL/GenBank/DDBJ databases">
        <title>Phylogenomic resolution of chytrid fungi.</title>
        <authorList>
            <person name="Stajich J.E."/>
            <person name="Amses K."/>
            <person name="Simmons R."/>
            <person name="Seto K."/>
            <person name="Myers J."/>
            <person name="Bonds A."/>
            <person name="Quandt C.A."/>
            <person name="Barry K."/>
            <person name="Liu P."/>
            <person name="Grigoriev I."/>
            <person name="Longcore J.E."/>
            <person name="James T.Y."/>
        </authorList>
    </citation>
    <scope>NUCLEOTIDE SEQUENCE</scope>
    <source>
        <strain evidence="2">PLAUS21</strain>
    </source>
</reference>
<protein>
    <submittedName>
        <fullName evidence="2">Uncharacterized protein</fullName>
    </submittedName>
</protein>
<comment type="caution">
    <text evidence="2">The sequence shown here is derived from an EMBL/GenBank/DDBJ whole genome shotgun (WGS) entry which is preliminary data.</text>
</comment>
<proteinExistence type="predicted"/>
<dbReference type="AlphaFoldDB" id="A0AAD5Y8E6"/>
<feature type="region of interest" description="Disordered" evidence="1">
    <location>
        <begin position="26"/>
        <end position="54"/>
    </location>
</feature>
<sequence length="104" mass="12209">MVPQDQAIEIINNSLPEERRKEYFETGSNLSSASSFEKISQPSESPAMPRLKKPPSKAMLNWDKLRYNWKDAVKAELQSSFESWEAKRNQAKFWQLLVDNYRIE</sequence>
<name>A0AAD5Y8E6_9FUNG</name>
<feature type="compositionally biased region" description="Polar residues" evidence="1">
    <location>
        <begin position="26"/>
        <end position="44"/>
    </location>
</feature>
<evidence type="ECO:0000256" key="1">
    <source>
        <dbReference type="SAM" id="MobiDB-lite"/>
    </source>
</evidence>
<gene>
    <name evidence="2" type="ORF">HK103_004459</name>
</gene>